<evidence type="ECO:0008006" key="3">
    <source>
        <dbReference type="Google" id="ProtNLM"/>
    </source>
</evidence>
<accession>A0A9W9YC30</accession>
<name>A0A9W9YC30_9CNID</name>
<reference evidence="1" key="1">
    <citation type="submission" date="2023-01" db="EMBL/GenBank/DDBJ databases">
        <title>Genome assembly of the deep-sea coral Lophelia pertusa.</title>
        <authorList>
            <person name="Herrera S."/>
            <person name="Cordes E."/>
        </authorList>
    </citation>
    <scope>NUCLEOTIDE SEQUENCE</scope>
    <source>
        <strain evidence="1">USNM1676648</strain>
        <tissue evidence="1">Polyp</tissue>
    </source>
</reference>
<gene>
    <name evidence="1" type="ORF">OS493_018359</name>
</gene>
<dbReference type="Proteomes" id="UP001163046">
    <property type="component" value="Unassembled WGS sequence"/>
</dbReference>
<dbReference type="Gene3D" id="2.10.90.10">
    <property type="entry name" value="Cystine-knot cytokines"/>
    <property type="match status" value="1"/>
</dbReference>
<organism evidence="1 2">
    <name type="scientific">Desmophyllum pertusum</name>
    <dbReference type="NCBI Taxonomy" id="174260"/>
    <lineage>
        <taxon>Eukaryota</taxon>
        <taxon>Metazoa</taxon>
        <taxon>Cnidaria</taxon>
        <taxon>Anthozoa</taxon>
        <taxon>Hexacorallia</taxon>
        <taxon>Scleractinia</taxon>
        <taxon>Caryophylliina</taxon>
        <taxon>Caryophylliidae</taxon>
        <taxon>Desmophyllum</taxon>
    </lineage>
</organism>
<sequence>MLFMKSLFQFSICIAVIFRSTSFGRKISLKDEEVDIPELNEFTPRDFSNQLSQQFKRVQGEQRPEVVCALHPEVVLVEPDVTDVWNRPQFITVNRCKGSCGRSLDSQKCSPIGINTIHVLVTRADGQRVIRDIEEHSQCECQCQITCEKYHYHDEKNCRCQCIQKCKAGENQDPRTCTCTPRMGKRRDEPTEY</sequence>
<proteinExistence type="predicted"/>
<evidence type="ECO:0000313" key="2">
    <source>
        <dbReference type="Proteomes" id="UP001163046"/>
    </source>
</evidence>
<keyword evidence="2" id="KW-1185">Reference proteome</keyword>
<comment type="caution">
    <text evidence="1">The sequence shown here is derived from an EMBL/GenBank/DDBJ whole genome shotgun (WGS) entry which is preliminary data.</text>
</comment>
<dbReference type="OrthoDB" id="5978607at2759"/>
<evidence type="ECO:0000313" key="1">
    <source>
        <dbReference type="EMBL" id="KAJ7333183.1"/>
    </source>
</evidence>
<protein>
    <recommendedName>
        <fullName evidence="3">Platelet-derived growth factor (PDGF) family profile domain-containing protein</fullName>
    </recommendedName>
</protein>
<dbReference type="AlphaFoldDB" id="A0A9W9YC30"/>
<dbReference type="SUPFAM" id="SSF57501">
    <property type="entry name" value="Cystine-knot cytokines"/>
    <property type="match status" value="1"/>
</dbReference>
<dbReference type="InterPro" id="IPR029034">
    <property type="entry name" value="Cystine-knot_cytokine"/>
</dbReference>
<dbReference type="EMBL" id="MU827787">
    <property type="protein sequence ID" value="KAJ7333183.1"/>
    <property type="molecule type" value="Genomic_DNA"/>
</dbReference>